<evidence type="ECO:0000313" key="4">
    <source>
        <dbReference type="Proteomes" id="UP000255297"/>
    </source>
</evidence>
<dbReference type="InterPro" id="IPR036249">
    <property type="entry name" value="Thioredoxin-like_sf"/>
</dbReference>
<evidence type="ECO:0008006" key="5">
    <source>
        <dbReference type="Google" id="ProtNLM"/>
    </source>
</evidence>
<name>A0A378LVC6_9GAMM</name>
<accession>A0A378LVC6</accession>
<keyword evidence="1" id="KW-0812">Transmembrane</keyword>
<organism evidence="3 4">
    <name type="scientific">Legionella wadsworthii</name>
    <dbReference type="NCBI Taxonomy" id="28088"/>
    <lineage>
        <taxon>Bacteria</taxon>
        <taxon>Pseudomonadati</taxon>
        <taxon>Pseudomonadota</taxon>
        <taxon>Gammaproteobacteria</taxon>
        <taxon>Legionellales</taxon>
        <taxon>Legionellaceae</taxon>
        <taxon>Legionella</taxon>
    </lineage>
</organism>
<proteinExistence type="predicted"/>
<dbReference type="SUPFAM" id="SSF52833">
    <property type="entry name" value="Thioredoxin-like"/>
    <property type="match status" value="1"/>
</dbReference>
<evidence type="ECO:0000256" key="1">
    <source>
        <dbReference type="SAM" id="Phobius"/>
    </source>
</evidence>
<dbReference type="Gene3D" id="3.40.30.10">
    <property type="entry name" value="Glutaredoxin"/>
    <property type="match status" value="1"/>
</dbReference>
<feature type="signal peptide" evidence="2">
    <location>
        <begin position="1"/>
        <end position="20"/>
    </location>
</feature>
<feature type="transmembrane region" description="Helical" evidence="1">
    <location>
        <begin position="232"/>
        <end position="253"/>
    </location>
</feature>
<dbReference type="Proteomes" id="UP000255297">
    <property type="component" value="Unassembled WGS sequence"/>
</dbReference>
<feature type="chain" id="PRO_5016615890" description="Thioredoxin domain-containing protein" evidence="2">
    <location>
        <begin position="21"/>
        <end position="385"/>
    </location>
</feature>
<dbReference type="AlphaFoldDB" id="A0A378LVC6"/>
<feature type="transmembrane region" description="Helical" evidence="1">
    <location>
        <begin position="307"/>
        <end position="328"/>
    </location>
</feature>
<sequence>MKSIFRLFLIFFILQSPLKAAEAPFTWYNKTGNQLVINIEMFLSSTCPHCQKADAFFREVEEKNPNIQVQRYYINQNKEALGRFYQLLNAEQMQDFAVPSIYICDSRWVGFNTAETTGKDLLKAIDYCRKQIEDKGKLSKETVNALRHLANANRFITGLVEKPTKFNFTTSIALMDAFSPCAFFCFAGFLAFLLIESKKKKQVIATLLFVLSVAIVHYFQQVYTSTFFELLTWLRIPAVLLGIMTLYFVMQYFKKQPSSILYYSLAFFIGLVTITYQQTCVMNWSAIFEQWLNDQHLSSWEANWYQLLYQLVYILPLILLLFIYFLFMRIKRFAAQGKKLTNIGLLFLIAIAVSLIAYPYIFSYFGISLGVIFILLVCGYFLKLT</sequence>
<dbReference type="EMBL" id="UGPB01000001">
    <property type="protein sequence ID" value="STY29782.1"/>
    <property type="molecule type" value="Genomic_DNA"/>
</dbReference>
<dbReference type="STRING" id="1122170.GCA_000701265_00505"/>
<feature type="transmembrane region" description="Helical" evidence="1">
    <location>
        <begin position="340"/>
        <end position="358"/>
    </location>
</feature>
<keyword evidence="1" id="KW-0472">Membrane</keyword>
<protein>
    <recommendedName>
        <fullName evidence="5">Thioredoxin domain-containing protein</fullName>
    </recommendedName>
</protein>
<feature type="transmembrane region" description="Helical" evidence="1">
    <location>
        <begin position="364"/>
        <end position="382"/>
    </location>
</feature>
<reference evidence="3 4" key="1">
    <citation type="submission" date="2018-06" db="EMBL/GenBank/DDBJ databases">
        <authorList>
            <consortium name="Pathogen Informatics"/>
            <person name="Doyle S."/>
        </authorList>
    </citation>
    <scope>NUCLEOTIDE SEQUENCE [LARGE SCALE GENOMIC DNA]</scope>
    <source>
        <strain evidence="3 4">NCTC11532</strain>
    </source>
</reference>
<keyword evidence="2" id="KW-0732">Signal</keyword>
<feature type="transmembrane region" description="Helical" evidence="1">
    <location>
        <begin position="202"/>
        <end position="220"/>
    </location>
</feature>
<evidence type="ECO:0000256" key="2">
    <source>
        <dbReference type="SAM" id="SignalP"/>
    </source>
</evidence>
<feature type="transmembrane region" description="Helical" evidence="1">
    <location>
        <begin position="172"/>
        <end position="195"/>
    </location>
</feature>
<evidence type="ECO:0000313" key="3">
    <source>
        <dbReference type="EMBL" id="STY29782.1"/>
    </source>
</evidence>
<feature type="transmembrane region" description="Helical" evidence="1">
    <location>
        <begin position="260"/>
        <end position="287"/>
    </location>
</feature>
<gene>
    <name evidence="3" type="ORF">NCTC11532_01981</name>
</gene>
<dbReference type="OrthoDB" id="9798180at2"/>
<keyword evidence="1" id="KW-1133">Transmembrane helix</keyword>
<keyword evidence="4" id="KW-1185">Reference proteome</keyword>